<dbReference type="InterPro" id="IPR010290">
    <property type="entry name" value="TM_effector"/>
</dbReference>
<comment type="subcellular location">
    <subcellularLocation>
        <location evidence="1">Cell membrane</location>
        <topology evidence="1">Multi-pass membrane protein</topology>
    </subcellularLocation>
</comment>
<protein>
    <submittedName>
        <fullName evidence="9">MFS transporter</fullName>
    </submittedName>
</protein>
<dbReference type="PROSITE" id="PS50850">
    <property type="entry name" value="MFS"/>
    <property type="match status" value="1"/>
</dbReference>
<dbReference type="PANTHER" id="PTHR23513:SF6">
    <property type="entry name" value="MAJOR FACILITATOR SUPERFAMILY ASSOCIATED DOMAIN-CONTAINING PROTEIN"/>
    <property type="match status" value="1"/>
</dbReference>
<evidence type="ECO:0000256" key="7">
    <source>
        <dbReference type="SAM" id="Phobius"/>
    </source>
</evidence>
<feature type="transmembrane region" description="Helical" evidence="7">
    <location>
        <begin position="356"/>
        <end position="374"/>
    </location>
</feature>
<evidence type="ECO:0000259" key="8">
    <source>
        <dbReference type="PROSITE" id="PS50850"/>
    </source>
</evidence>
<proteinExistence type="predicted"/>
<dbReference type="EMBL" id="BLLG01000002">
    <property type="protein sequence ID" value="GFH34460.1"/>
    <property type="molecule type" value="Genomic_DNA"/>
</dbReference>
<feature type="transmembrane region" description="Helical" evidence="7">
    <location>
        <begin position="228"/>
        <end position="249"/>
    </location>
</feature>
<evidence type="ECO:0000256" key="4">
    <source>
        <dbReference type="ARBA" id="ARBA00022692"/>
    </source>
</evidence>
<keyword evidence="4 7" id="KW-0812">Transmembrane</keyword>
<evidence type="ECO:0000313" key="9">
    <source>
        <dbReference type="EMBL" id="GFH34460.1"/>
    </source>
</evidence>
<dbReference type="Proteomes" id="UP000484988">
    <property type="component" value="Unassembled WGS sequence"/>
</dbReference>
<gene>
    <name evidence="9" type="ORF">SCWH03_06740</name>
</gene>
<feature type="transmembrane region" description="Helical" evidence="7">
    <location>
        <begin position="91"/>
        <end position="114"/>
    </location>
</feature>
<feature type="transmembrane region" description="Helical" evidence="7">
    <location>
        <begin position="177"/>
        <end position="194"/>
    </location>
</feature>
<feature type="transmembrane region" description="Helical" evidence="7">
    <location>
        <begin position="380"/>
        <end position="400"/>
    </location>
</feature>
<organism evidence="9 10">
    <name type="scientific">Streptomyces pacificus</name>
    <dbReference type="NCBI Taxonomy" id="2705029"/>
    <lineage>
        <taxon>Bacteria</taxon>
        <taxon>Bacillati</taxon>
        <taxon>Actinomycetota</taxon>
        <taxon>Actinomycetes</taxon>
        <taxon>Kitasatosporales</taxon>
        <taxon>Streptomycetaceae</taxon>
        <taxon>Streptomyces</taxon>
    </lineage>
</organism>
<dbReference type="InterPro" id="IPR036259">
    <property type="entry name" value="MFS_trans_sf"/>
</dbReference>
<feature type="transmembrane region" description="Helical" evidence="7">
    <location>
        <begin position="261"/>
        <end position="279"/>
    </location>
</feature>
<sequence>MKRGRRPDCGSGFRLLWASVVVSGLGSGMRYVALPLLAADLTADPRKVSLVFLAGQLPWPLVMLSAGVLADRVDRRRLMYVVNAVRAAVAGALATAVALGDATLLLLMAVAATLDLAQRFYLGAWAGIVPAIVPPPARDRGNAALKGGAVAAGLVVGNPVGAALYDVHPALPFTFDASSYVVAAVLIALLRGSFRPERVAGPRAPAGLRRQAAAGFGLLWKLPLLRRIVLLAVLFNFVGAAQLAVGVLFVRHTLGLSPTVYGALAAAFGVGSLLASLLEGRLVFLLGRGRVLYAALVAAAAAALGVGLSDSGWEAGCFAAVYGASMTLWAVTVTTVRQDRVPLEYMGRVTMTHRTIVRAAATVGAAAGGLTAHVSGVRSVFQIGSALLLAGVLAGGRGLLRDSSS</sequence>
<feature type="domain" description="Major facilitator superfamily (MFS) profile" evidence="8">
    <location>
        <begin position="225"/>
        <end position="405"/>
    </location>
</feature>
<evidence type="ECO:0000256" key="3">
    <source>
        <dbReference type="ARBA" id="ARBA00022475"/>
    </source>
</evidence>
<evidence type="ECO:0000256" key="2">
    <source>
        <dbReference type="ARBA" id="ARBA00022448"/>
    </source>
</evidence>
<dbReference type="SUPFAM" id="SSF103473">
    <property type="entry name" value="MFS general substrate transporter"/>
    <property type="match status" value="1"/>
</dbReference>
<reference evidence="9 10" key="1">
    <citation type="submission" date="2020-02" db="EMBL/GenBank/DDBJ databases">
        <title>Whole Genome Shotgun Sequence of Streptomyces sp. strain CWH03.</title>
        <authorList>
            <person name="Dohra H."/>
            <person name="Kodani S."/>
            <person name="Yamamura H."/>
        </authorList>
    </citation>
    <scope>NUCLEOTIDE SEQUENCE [LARGE SCALE GENOMIC DNA]</scope>
    <source>
        <strain evidence="9 10">CWH03</strain>
    </source>
</reference>
<evidence type="ECO:0000256" key="6">
    <source>
        <dbReference type="ARBA" id="ARBA00023136"/>
    </source>
</evidence>
<name>A0A6A0ANA6_9ACTN</name>
<accession>A0A6A0ANA6</accession>
<dbReference type="InterPro" id="IPR020846">
    <property type="entry name" value="MFS_dom"/>
</dbReference>
<keyword evidence="6 7" id="KW-0472">Membrane</keyword>
<comment type="caution">
    <text evidence="9">The sequence shown here is derived from an EMBL/GenBank/DDBJ whole genome shotgun (WGS) entry which is preliminary data.</text>
</comment>
<dbReference type="PANTHER" id="PTHR23513">
    <property type="entry name" value="INTEGRAL MEMBRANE EFFLUX PROTEIN-RELATED"/>
    <property type="match status" value="1"/>
</dbReference>
<evidence type="ECO:0000256" key="1">
    <source>
        <dbReference type="ARBA" id="ARBA00004651"/>
    </source>
</evidence>
<dbReference type="CDD" id="cd06173">
    <property type="entry name" value="MFS_MefA_like"/>
    <property type="match status" value="1"/>
</dbReference>
<evidence type="ECO:0000313" key="10">
    <source>
        <dbReference type="Proteomes" id="UP000484988"/>
    </source>
</evidence>
<keyword evidence="10" id="KW-1185">Reference proteome</keyword>
<dbReference type="GO" id="GO:0005886">
    <property type="term" value="C:plasma membrane"/>
    <property type="evidence" value="ECO:0007669"/>
    <property type="project" value="UniProtKB-SubCell"/>
</dbReference>
<feature type="transmembrane region" description="Helical" evidence="7">
    <location>
        <begin position="315"/>
        <end position="336"/>
    </location>
</feature>
<keyword evidence="5 7" id="KW-1133">Transmembrane helix</keyword>
<dbReference type="GO" id="GO:0022857">
    <property type="term" value="F:transmembrane transporter activity"/>
    <property type="evidence" value="ECO:0007669"/>
    <property type="project" value="InterPro"/>
</dbReference>
<dbReference type="AlphaFoldDB" id="A0A6A0ANA6"/>
<feature type="transmembrane region" description="Helical" evidence="7">
    <location>
        <begin position="48"/>
        <end position="70"/>
    </location>
</feature>
<keyword evidence="3" id="KW-1003">Cell membrane</keyword>
<dbReference type="RefSeq" id="WP_173261502.1">
    <property type="nucleotide sequence ID" value="NZ_BLLG01000002.1"/>
</dbReference>
<dbReference type="Pfam" id="PF05977">
    <property type="entry name" value="MFS_3"/>
    <property type="match status" value="1"/>
</dbReference>
<feature type="transmembrane region" description="Helical" evidence="7">
    <location>
        <begin position="291"/>
        <end position="309"/>
    </location>
</feature>
<dbReference type="Gene3D" id="1.20.1250.20">
    <property type="entry name" value="MFS general substrate transporter like domains"/>
    <property type="match status" value="1"/>
</dbReference>
<evidence type="ECO:0000256" key="5">
    <source>
        <dbReference type="ARBA" id="ARBA00022989"/>
    </source>
</evidence>
<keyword evidence="2" id="KW-0813">Transport</keyword>